<dbReference type="NCBIfam" id="TIGR01560">
    <property type="entry name" value="put_DNA_pack"/>
    <property type="match status" value="1"/>
</dbReference>
<evidence type="ECO:0000313" key="2">
    <source>
        <dbReference type="Proteomes" id="UP000027937"/>
    </source>
</evidence>
<dbReference type="InterPro" id="IPR006450">
    <property type="entry name" value="Phage_HK97_gp6-like"/>
</dbReference>
<evidence type="ECO:0000313" key="1">
    <source>
        <dbReference type="EMBL" id="KEI18208.1"/>
    </source>
</evidence>
<organism evidence="1 2">
    <name type="scientific">Clostridium haemolyticum NCTC 9693</name>
    <dbReference type="NCBI Taxonomy" id="1443114"/>
    <lineage>
        <taxon>Bacteria</taxon>
        <taxon>Bacillati</taxon>
        <taxon>Bacillota</taxon>
        <taxon>Clostridia</taxon>
        <taxon>Eubacteriales</taxon>
        <taxon>Clostridiaceae</taxon>
        <taxon>Clostridium</taxon>
    </lineage>
</organism>
<reference evidence="1 2" key="1">
    <citation type="submission" date="2014-02" db="EMBL/GenBank/DDBJ databases">
        <title>Plasmidome dynamics in the species complex Clostridium novyi sensu lato converts strains of independent lineages into distinctly different pathogens.</title>
        <authorList>
            <person name="Skarin H."/>
            <person name="Segerman B."/>
        </authorList>
    </citation>
    <scope>NUCLEOTIDE SEQUENCE [LARGE SCALE GENOMIC DNA]</scope>
    <source>
        <strain evidence="1 2">NCTC 9693</strain>
    </source>
</reference>
<accession>A0ABR4TGR0</accession>
<dbReference type="InterPro" id="IPR021146">
    <property type="entry name" value="Phage_gp6-like_head-tail"/>
</dbReference>
<comment type="caution">
    <text evidence="1">The sequence shown here is derived from an EMBL/GenBank/DDBJ whole genome shotgun (WGS) entry which is preliminary data.</text>
</comment>
<dbReference type="Proteomes" id="UP000027937">
    <property type="component" value="Unassembled WGS sequence"/>
</dbReference>
<protein>
    <recommendedName>
        <fullName evidence="3">Phage gp6-like head-tail connector protein</fullName>
    </recommendedName>
</protein>
<gene>
    <name evidence="1" type="ORF">Z960_03495</name>
</gene>
<dbReference type="Gene3D" id="1.10.3230.30">
    <property type="entry name" value="Phage gp6-like head-tail connector protein"/>
    <property type="match status" value="1"/>
</dbReference>
<evidence type="ECO:0008006" key="3">
    <source>
        <dbReference type="Google" id="ProtNLM"/>
    </source>
</evidence>
<dbReference type="RefSeq" id="WP_039227995.1">
    <property type="nucleotide sequence ID" value="NZ_JENX01000026.1"/>
</dbReference>
<proteinExistence type="predicted"/>
<name>A0ABR4TGR0_CLOHA</name>
<sequence>MELKDIKQYLRIDEDDKEEDSSISSFFNAAKSYIFTSTGIDENIYDLLDEKAKELYNLAIKLLISEWYSNRCINAIGVHAAKLSFSLEAILTSLETEYWRFKSESRNT</sequence>
<dbReference type="EMBL" id="JENX01000026">
    <property type="protein sequence ID" value="KEI18208.1"/>
    <property type="molecule type" value="Genomic_DNA"/>
</dbReference>
<dbReference type="Pfam" id="PF05135">
    <property type="entry name" value="Phage_connect_1"/>
    <property type="match status" value="1"/>
</dbReference>
<dbReference type="CDD" id="cd08054">
    <property type="entry name" value="gp6"/>
    <property type="match status" value="1"/>
</dbReference>
<keyword evidence="2" id="KW-1185">Reference proteome</keyword>